<accession>A0A1W1V5T4</accession>
<evidence type="ECO:0000313" key="1">
    <source>
        <dbReference type="EMBL" id="SMB88520.1"/>
    </source>
</evidence>
<dbReference type="InterPro" id="IPR046553">
    <property type="entry name" value="DUF6707"/>
</dbReference>
<dbReference type="RefSeq" id="WP_084257814.1">
    <property type="nucleotide sequence ID" value="NZ_FWWV01000048.1"/>
</dbReference>
<reference evidence="2" key="1">
    <citation type="submission" date="2017-04" db="EMBL/GenBank/DDBJ databases">
        <authorList>
            <person name="Varghese N."/>
            <person name="Submissions S."/>
        </authorList>
    </citation>
    <scope>NUCLEOTIDE SEQUENCE [LARGE SCALE GENOMIC DNA]</scope>
    <source>
        <strain evidence="2">DSM 23072</strain>
    </source>
</reference>
<dbReference type="EMBL" id="FWWV01000048">
    <property type="protein sequence ID" value="SMB88520.1"/>
    <property type="molecule type" value="Genomic_DNA"/>
</dbReference>
<name>A0A1W1V5T4_9PAST</name>
<dbReference type="Proteomes" id="UP000192408">
    <property type="component" value="Unassembled WGS sequence"/>
</dbReference>
<evidence type="ECO:0000313" key="2">
    <source>
        <dbReference type="Proteomes" id="UP000192408"/>
    </source>
</evidence>
<proteinExistence type="predicted"/>
<dbReference type="AlphaFoldDB" id="A0A1W1V5T4"/>
<keyword evidence="2" id="KW-1185">Reference proteome</keyword>
<dbReference type="Pfam" id="PF20453">
    <property type="entry name" value="DUF6707"/>
    <property type="match status" value="1"/>
</dbReference>
<organism evidence="1 2">
    <name type="scientific">Pasteurella testudinis DSM 23072</name>
    <dbReference type="NCBI Taxonomy" id="1122938"/>
    <lineage>
        <taxon>Bacteria</taxon>
        <taxon>Pseudomonadati</taxon>
        <taxon>Pseudomonadota</taxon>
        <taxon>Gammaproteobacteria</taxon>
        <taxon>Pasteurellales</taxon>
        <taxon>Pasteurellaceae</taxon>
        <taxon>Pasteurella</taxon>
    </lineage>
</organism>
<gene>
    <name evidence="1" type="ORF">SAMN05660772_02822</name>
</gene>
<sequence length="188" mass="21997">MENLLSAIRLDKEFENYVEQIPKKNKKTKKHFLESVIVTSYILFCLKNKCYIPFLEKLSDNKFNGNFDIWSWSEMGISLLAYNTSDKEKKKHLKEMLTIPLNSGNELQKIVNKNVHSRFLKGEFIFELPSTKNKNYIKDIVIHLMKMIKLSVFIDDTPIEQSLLQNAINLDINIINNHICINGIKDVF</sequence>
<protein>
    <submittedName>
        <fullName evidence="1">Uncharacterized protein</fullName>
    </submittedName>
</protein>